<feature type="compositionally biased region" description="Acidic residues" evidence="10">
    <location>
        <begin position="390"/>
        <end position="399"/>
    </location>
</feature>
<evidence type="ECO:0000256" key="5">
    <source>
        <dbReference type="ARBA" id="ARBA00023136"/>
    </source>
</evidence>
<evidence type="ECO:0000313" key="12">
    <source>
        <dbReference type="EMBL" id="KAK8752965.1"/>
    </source>
</evidence>
<evidence type="ECO:0000256" key="1">
    <source>
        <dbReference type="ARBA" id="ARBA00004370"/>
    </source>
</evidence>
<sequence length="439" mass="49048">MGAESSKNMRKEYFSGEERQRILHTIQKLSKGGDVVAVASLEKHITNHLNAEMATKFVGLLLKGKNTSTLPSSMILDNLGPLLKGTMDEHIFLTLTLAGGGQEGIEYDRIIKYTEVIVCAYLRIITSQSGYKGWKSSESTVQQVSQALLHDLLYAGGSHKEVWGKPPPRVRFSYDDFEKWCLGHSIFTTLETEVFKHCFAFSPTDYTALMPLPTHLPKTLPSMLSAAHVLFLNNSLPPLLQSEWRFIFSTVTHGWSFSIFMKQVVKKGPTLLIVEDQSGNKFGGFASVSWEVRPQFQGTPECFLFALEPQTGIFHSTGYNSNFMYLNYLEKNTMPNGLGMGGREELFGLWLDYDFGKGSVAPSCTTFRSPPLSPHQQLEVRGIEVWALGPEEEDSDEEEGTRKKKSALDSNPEARALLDIMGKTRASDGYREKSEDATD</sequence>
<dbReference type="SMART" id="SM00584">
    <property type="entry name" value="TLDc"/>
    <property type="match status" value="1"/>
</dbReference>
<name>A0AAW0YN25_CHEQU</name>
<keyword evidence="13" id="KW-1185">Reference proteome</keyword>
<accession>A0AAW0YN25</accession>
<evidence type="ECO:0000259" key="11">
    <source>
        <dbReference type="PROSITE" id="PS51886"/>
    </source>
</evidence>
<feature type="domain" description="TLDc" evidence="11">
    <location>
        <begin position="222"/>
        <end position="389"/>
    </location>
</feature>
<keyword evidence="6" id="KW-0458">Lysosome</keyword>
<dbReference type="InterPro" id="IPR006571">
    <property type="entry name" value="TLDc_dom"/>
</dbReference>
<dbReference type="Pfam" id="PF07534">
    <property type="entry name" value="TLD"/>
    <property type="match status" value="1"/>
</dbReference>
<dbReference type="GO" id="GO:0005634">
    <property type="term" value="C:nucleus"/>
    <property type="evidence" value="ECO:0007669"/>
    <property type="project" value="TreeGrafter"/>
</dbReference>
<evidence type="ECO:0000256" key="7">
    <source>
        <dbReference type="ARBA" id="ARBA00039594"/>
    </source>
</evidence>
<comment type="subcellular location">
    <subcellularLocation>
        <location evidence="3">Cytoplasm</location>
    </subcellularLocation>
    <subcellularLocation>
        <location evidence="2">Lysosome</location>
    </subcellularLocation>
    <subcellularLocation>
        <location evidence="1">Membrane</location>
    </subcellularLocation>
</comment>
<protein>
    <recommendedName>
        <fullName evidence="7">MTOR-associated protein MEAK7</fullName>
    </recommendedName>
    <alternativeName>
        <fullName evidence="9">TBC/LysM-associated domain-containing protein 1</fullName>
    </alternativeName>
    <alternativeName>
        <fullName evidence="8">TLD domain-containing protein 1</fullName>
    </alternativeName>
</protein>
<feature type="compositionally biased region" description="Basic and acidic residues" evidence="10">
    <location>
        <begin position="425"/>
        <end position="439"/>
    </location>
</feature>
<dbReference type="Proteomes" id="UP001445076">
    <property type="component" value="Unassembled WGS sequence"/>
</dbReference>
<dbReference type="PROSITE" id="PS51886">
    <property type="entry name" value="TLDC"/>
    <property type="match status" value="1"/>
</dbReference>
<evidence type="ECO:0000256" key="3">
    <source>
        <dbReference type="ARBA" id="ARBA00004496"/>
    </source>
</evidence>
<evidence type="ECO:0000256" key="9">
    <source>
        <dbReference type="ARBA" id="ARBA00042134"/>
    </source>
</evidence>
<dbReference type="PANTHER" id="PTHR23354:SF131">
    <property type="entry name" value="MTOR-ASSOCIATED PROTEIN MEAK7"/>
    <property type="match status" value="1"/>
</dbReference>
<comment type="caution">
    <text evidence="12">The sequence shown here is derived from an EMBL/GenBank/DDBJ whole genome shotgun (WGS) entry which is preliminary data.</text>
</comment>
<dbReference type="PANTHER" id="PTHR23354">
    <property type="entry name" value="NUCLEOLAR PROTEIN 7/ESTROGEN RECEPTOR COACTIVATOR-RELATED"/>
    <property type="match status" value="1"/>
</dbReference>
<gene>
    <name evidence="12" type="ORF">OTU49_017438</name>
</gene>
<evidence type="ECO:0000256" key="4">
    <source>
        <dbReference type="ARBA" id="ARBA00022490"/>
    </source>
</evidence>
<dbReference type="GO" id="GO:0016020">
    <property type="term" value="C:membrane"/>
    <property type="evidence" value="ECO:0007669"/>
    <property type="project" value="UniProtKB-SubCell"/>
</dbReference>
<evidence type="ECO:0000256" key="8">
    <source>
        <dbReference type="ARBA" id="ARBA00041780"/>
    </source>
</evidence>
<reference evidence="12 13" key="1">
    <citation type="journal article" date="2024" name="BMC Genomics">
        <title>Genome assembly of redclaw crayfish (Cherax quadricarinatus) provides insights into its immune adaptation and hypoxia tolerance.</title>
        <authorList>
            <person name="Liu Z."/>
            <person name="Zheng J."/>
            <person name="Li H."/>
            <person name="Fang K."/>
            <person name="Wang S."/>
            <person name="He J."/>
            <person name="Zhou D."/>
            <person name="Weng S."/>
            <person name="Chi M."/>
            <person name="Gu Z."/>
            <person name="He J."/>
            <person name="Li F."/>
            <person name="Wang M."/>
        </authorList>
    </citation>
    <scope>NUCLEOTIDE SEQUENCE [LARGE SCALE GENOMIC DNA]</scope>
    <source>
        <strain evidence="12">ZL_2023a</strain>
    </source>
</reference>
<evidence type="ECO:0000256" key="2">
    <source>
        <dbReference type="ARBA" id="ARBA00004371"/>
    </source>
</evidence>
<evidence type="ECO:0000313" key="13">
    <source>
        <dbReference type="Proteomes" id="UP001445076"/>
    </source>
</evidence>
<keyword evidence="4" id="KW-0963">Cytoplasm</keyword>
<proteinExistence type="predicted"/>
<evidence type="ECO:0000256" key="10">
    <source>
        <dbReference type="SAM" id="MobiDB-lite"/>
    </source>
</evidence>
<keyword evidence="5" id="KW-0472">Membrane</keyword>
<dbReference type="EMBL" id="JARKIK010000004">
    <property type="protein sequence ID" value="KAK8752965.1"/>
    <property type="molecule type" value="Genomic_DNA"/>
</dbReference>
<dbReference type="GO" id="GO:0006979">
    <property type="term" value="P:response to oxidative stress"/>
    <property type="evidence" value="ECO:0007669"/>
    <property type="project" value="TreeGrafter"/>
</dbReference>
<feature type="region of interest" description="Disordered" evidence="10">
    <location>
        <begin position="389"/>
        <end position="439"/>
    </location>
</feature>
<dbReference type="AlphaFoldDB" id="A0AAW0YN25"/>
<evidence type="ECO:0000256" key="6">
    <source>
        <dbReference type="ARBA" id="ARBA00023228"/>
    </source>
</evidence>
<dbReference type="GO" id="GO:0005764">
    <property type="term" value="C:lysosome"/>
    <property type="evidence" value="ECO:0007669"/>
    <property type="project" value="UniProtKB-SubCell"/>
</dbReference>
<organism evidence="12 13">
    <name type="scientific">Cherax quadricarinatus</name>
    <name type="common">Australian red claw crayfish</name>
    <dbReference type="NCBI Taxonomy" id="27406"/>
    <lineage>
        <taxon>Eukaryota</taxon>
        <taxon>Metazoa</taxon>
        <taxon>Ecdysozoa</taxon>
        <taxon>Arthropoda</taxon>
        <taxon>Crustacea</taxon>
        <taxon>Multicrustacea</taxon>
        <taxon>Malacostraca</taxon>
        <taxon>Eumalacostraca</taxon>
        <taxon>Eucarida</taxon>
        <taxon>Decapoda</taxon>
        <taxon>Pleocyemata</taxon>
        <taxon>Astacidea</taxon>
        <taxon>Parastacoidea</taxon>
        <taxon>Parastacidae</taxon>
        <taxon>Cherax</taxon>
    </lineage>
</organism>